<dbReference type="InterPro" id="IPR000210">
    <property type="entry name" value="BTB/POZ_dom"/>
</dbReference>
<dbReference type="InterPro" id="IPR027356">
    <property type="entry name" value="NPH3_dom"/>
</dbReference>
<name>A0A9R1VVH1_LACSA</name>
<evidence type="ECO:0000259" key="5">
    <source>
        <dbReference type="PROSITE" id="PS51649"/>
    </source>
</evidence>
<dbReference type="Pfam" id="PF03000">
    <property type="entry name" value="NPH3"/>
    <property type="match status" value="1"/>
</dbReference>
<dbReference type="Pfam" id="PF00651">
    <property type="entry name" value="BTB"/>
    <property type="match status" value="1"/>
</dbReference>
<comment type="caution">
    <text evidence="6">The sequence shown here is derived from an EMBL/GenBank/DDBJ whole genome shotgun (WGS) entry which is preliminary data.</text>
</comment>
<evidence type="ECO:0000256" key="2">
    <source>
        <dbReference type="ARBA" id="ARBA00022786"/>
    </source>
</evidence>
<dbReference type="PROSITE" id="PS51649">
    <property type="entry name" value="NPH3"/>
    <property type="match status" value="1"/>
</dbReference>
<dbReference type="InterPro" id="IPR043454">
    <property type="entry name" value="NPH3/RPT2-like"/>
</dbReference>
<gene>
    <name evidence="6" type="ORF">LSAT_V11C400219410</name>
</gene>
<feature type="domain" description="BTB" evidence="4">
    <location>
        <begin position="21"/>
        <end position="89"/>
    </location>
</feature>
<dbReference type="InterPro" id="IPR011333">
    <property type="entry name" value="SKP1/BTB/POZ_sf"/>
</dbReference>
<accession>A0A9R1VVH1</accession>
<feature type="domain" description="NPH3" evidence="5">
    <location>
        <begin position="190"/>
        <end position="443"/>
    </location>
</feature>
<dbReference type="PROSITE" id="PS50097">
    <property type="entry name" value="BTB"/>
    <property type="match status" value="1"/>
</dbReference>
<proteinExistence type="inferred from homology"/>
<organism evidence="6 7">
    <name type="scientific">Lactuca sativa</name>
    <name type="common">Garden lettuce</name>
    <dbReference type="NCBI Taxonomy" id="4236"/>
    <lineage>
        <taxon>Eukaryota</taxon>
        <taxon>Viridiplantae</taxon>
        <taxon>Streptophyta</taxon>
        <taxon>Embryophyta</taxon>
        <taxon>Tracheophyta</taxon>
        <taxon>Spermatophyta</taxon>
        <taxon>Magnoliopsida</taxon>
        <taxon>eudicotyledons</taxon>
        <taxon>Gunneridae</taxon>
        <taxon>Pentapetalae</taxon>
        <taxon>asterids</taxon>
        <taxon>campanulids</taxon>
        <taxon>Asterales</taxon>
        <taxon>Asteraceae</taxon>
        <taxon>Cichorioideae</taxon>
        <taxon>Cichorieae</taxon>
        <taxon>Lactucinae</taxon>
        <taxon>Lactuca</taxon>
    </lineage>
</organism>
<dbReference type="AlphaFoldDB" id="A0A9R1VVH1"/>
<dbReference type="PANTHER" id="PTHR32370">
    <property type="entry name" value="OS12G0117600 PROTEIN"/>
    <property type="match status" value="1"/>
</dbReference>
<dbReference type="SMART" id="SM00225">
    <property type="entry name" value="BTB"/>
    <property type="match status" value="1"/>
</dbReference>
<evidence type="ECO:0000256" key="3">
    <source>
        <dbReference type="PROSITE-ProRule" id="PRU00982"/>
    </source>
</evidence>
<keyword evidence="2" id="KW-0833">Ubl conjugation pathway</keyword>
<dbReference type="Proteomes" id="UP000235145">
    <property type="component" value="Unassembled WGS sequence"/>
</dbReference>
<comment type="similarity">
    <text evidence="3">Belongs to the NPH3 family.</text>
</comment>
<sequence>MSRALKMPAKRLELFSHEIPSDVTVHIGGASFPLHKFPLGSKCGYIRKILANPTHSDPLVIEIPDVPGGPEGFELAAKFCYGMNFELSTENISIVRCVSEFLEMTEDYAIGNLVTRSESYLDEIALKTLAGAVTVLLSSTNLLPMAEKVKLITRCIDTIAYIVTRECELFSSGSTSDFVSSSSNLKGVVDWWAEDLVVLRIDIFQRVLLAMISRGFKQYELGPILMLYAQKCLQGLEIHGKKKKKIDSKQEHEKRIVLETIVSLLPRERNTMSVSFLSMLLRAAIYLETTMACKLVLDDILIPSFHCDGDTLFDVDTVQRVMMNYLEHILEINNNQGNDMEKVGKLMESYLAEIASDRNLLLSKFINFFEHIPEQAKVSDDAIYRAIDIYLKVHPTLNDMERKKVCSLMDCEKLSREACAHAAQNDRLPVQTVVQVIFYEQQRLRDSMGGDGLLAVEPTTTTTASTSTTIPAATATNKPLSHELSWLKKENQDLKFELLKMKMKLKEVERLSSEKSIVRSPGVPTHYSSDHKPLFHRKSFLNSLSKKLGKLMPLLRVDGVVPLSTRGRNKPSKDRRHSMS</sequence>
<dbReference type="SUPFAM" id="SSF54695">
    <property type="entry name" value="POZ domain"/>
    <property type="match status" value="1"/>
</dbReference>
<comment type="pathway">
    <text evidence="1">Protein modification; protein ubiquitination.</text>
</comment>
<evidence type="ECO:0000259" key="4">
    <source>
        <dbReference type="PROSITE" id="PS50097"/>
    </source>
</evidence>
<reference evidence="6 7" key="1">
    <citation type="journal article" date="2017" name="Nat. Commun.">
        <title>Genome assembly with in vitro proximity ligation data and whole-genome triplication in lettuce.</title>
        <authorList>
            <person name="Reyes-Chin-Wo S."/>
            <person name="Wang Z."/>
            <person name="Yang X."/>
            <person name="Kozik A."/>
            <person name="Arikit S."/>
            <person name="Song C."/>
            <person name="Xia L."/>
            <person name="Froenicke L."/>
            <person name="Lavelle D.O."/>
            <person name="Truco M.J."/>
            <person name="Xia R."/>
            <person name="Zhu S."/>
            <person name="Xu C."/>
            <person name="Xu H."/>
            <person name="Xu X."/>
            <person name="Cox K."/>
            <person name="Korf I."/>
            <person name="Meyers B.C."/>
            <person name="Michelmore R.W."/>
        </authorList>
    </citation>
    <scope>NUCLEOTIDE SEQUENCE [LARGE SCALE GENOMIC DNA]</scope>
    <source>
        <strain evidence="7">cv. Salinas</strain>
        <tissue evidence="6">Seedlings</tissue>
    </source>
</reference>
<evidence type="ECO:0008006" key="8">
    <source>
        <dbReference type="Google" id="ProtNLM"/>
    </source>
</evidence>
<evidence type="ECO:0000313" key="6">
    <source>
        <dbReference type="EMBL" id="KAJ0211707.1"/>
    </source>
</evidence>
<dbReference type="EMBL" id="NBSK02000004">
    <property type="protein sequence ID" value="KAJ0211707.1"/>
    <property type="molecule type" value="Genomic_DNA"/>
</dbReference>
<protein>
    <recommendedName>
        <fullName evidence="8">NPH3 domain-containing protein</fullName>
    </recommendedName>
</protein>
<evidence type="ECO:0000313" key="7">
    <source>
        <dbReference type="Proteomes" id="UP000235145"/>
    </source>
</evidence>
<dbReference type="Gene3D" id="3.30.710.10">
    <property type="entry name" value="Potassium Channel Kv1.1, Chain A"/>
    <property type="match status" value="1"/>
</dbReference>
<keyword evidence="7" id="KW-1185">Reference proteome</keyword>
<evidence type="ECO:0000256" key="1">
    <source>
        <dbReference type="ARBA" id="ARBA00004906"/>
    </source>
</evidence>